<name>A0A6L8W9Q4_9PROT</name>
<dbReference type="GO" id="GO:0016787">
    <property type="term" value="F:hydrolase activity"/>
    <property type="evidence" value="ECO:0007669"/>
    <property type="project" value="UniProtKB-KW"/>
</dbReference>
<dbReference type="Proteomes" id="UP000476030">
    <property type="component" value="Unassembled WGS sequence"/>
</dbReference>
<keyword evidence="2" id="KW-0378">Hydrolase</keyword>
<sequence>MKYACPCCSYLTFDEMPAGSFDICPVCYWEDDPVQSKDPNFVGGANGVSLIEAKANFLKFGAVKKECQRYVRQPLPEEVPK</sequence>
<reference evidence="2 3" key="1">
    <citation type="submission" date="2019-12" db="EMBL/GenBank/DDBJ databases">
        <title>Snethiella sp. nov. sp. isolated from sea sand.</title>
        <authorList>
            <person name="Kim J."/>
            <person name="Jeong S.E."/>
            <person name="Jung H.S."/>
            <person name="Jeon C.O."/>
        </authorList>
    </citation>
    <scope>NUCLEOTIDE SEQUENCE [LARGE SCALE GENOMIC DNA]</scope>
    <source>
        <strain evidence="2 3">DP05</strain>
    </source>
</reference>
<proteinExistence type="predicted"/>
<dbReference type="Pfam" id="PF14206">
    <property type="entry name" value="Cys_rich_CPCC"/>
    <property type="match status" value="1"/>
</dbReference>
<feature type="domain" description="Cysteine-rich CPCC" evidence="1">
    <location>
        <begin position="3"/>
        <end position="78"/>
    </location>
</feature>
<evidence type="ECO:0000313" key="2">
    <source>
        <dbReference type="EMBL" id="MZR30947.1"/>
    </source>
</evidence>
<accession>A0A6L8W9Q4</accession>
<evidence type="ECO:0000259" key="1">
    <source>
        <dbReference type="Pfam" id="PF14206"/>
    </source>
</evidence>
<dbReference type="EMBL" id="WTUW01000002">
    <property type="protein sequence ID" value="MZR30947.1"/>
    <property type="molecule type" value="Genomic_DNA"/>
</dbReference>
<comment type="caution">
    <text evidence="2">The sequence shown here is derived from an EMBL/GenBank/DDBJ whole genome shotgun (WGS) entry which is preliminary data.</text>
</comment>
<keyword evidence="3" id="KW-1185">Reference proteome</keyword>
<protein>
    <submittedName>
        <fullName evidence="2">Hydrolase</fullName>
    </submittedName>
</protein>
<gene>
    <name evidence="2" type="ORF">GQE98_09905</name>
</gene>
<organism evidence="2 3">
    <name type="scientific">Sneathiella litorea</name>
    <dbReference type="NCBI Taxonomy" id="2606216"/>
    <lineage>
        <taxon>Bacteria</taxon>
        <taxon>Pseudomonadati</taxon>
        <taxon>Pseudomonadota</taxon>
        <taxon>Alphaproteobacteria</taxon>
        <taxon>Sneathiellales</taxon>
        <taxon>Sneathiellaceae</taxon>
        <taxon>Sneathiella</taxon>
    </lineage>
</organism>
<dbReference type="AlphaFoldDB" id="A0A6L8W9Q4"/>
<dbReference type="InterPro" id="IPR025983">
    <property type="entry name" value="Cys_rich_CPCC"/>
</dbReference>
<evidence type="ECO:0000313" key="3">
    <source>
        <dbReference type="Proteomes" id="UP000476030"/>
    </source>
</evidence>
<dbReference type="RefSeq" id="WP_161315487.1">
    <property type="nucleotide sequence ID" value="NZ_WTUW01000002.1"/>
</dbReference>